<organism evidence="1 2">
    <name type="scientific">Cetobacterium ceti</name>
    <dbReference type="NCBI Taxonomy" id="180163"/>
    <lineage>
        <taxon>Bacteria</taxon>
        <taxon>Fusobacteriati</taxon>
        <taxon>Fusobacteriota</taxon>
        <taxon>Fusobacteriia</taxon>
        <taxon>Fusobacteriales</taxon>
        <taxon>Fusobacteriaceae</taxon>
        <taxon>Cetobacterium</taxon>
    </lineage>
</organism>
<dbReference type="RefSeq" id="WP_078694804.1">
    <property type="nucleotide sequence ID" value="NZ_FUWX01000026.1"/>
</dbReference>
<reference evidence="1 2" key="1">
    <citation type="submission" date="2017-02" db="EMBL/GenBank/DDBJ databases">
        <authorList>
            <person name="Peterson S.W."/>
        </authorList>
    </citation>
    <scope>NUCLEOTIDE SEQUENCE [LARGE SCALE GENOMIC DNA]</scope>
    <source>
        <strain evidence="1 2">ATCC 700028</strain>
    </source>
</reference>
<evidence type="ECO:0000313" key="1">
    <source>
        <dbReference type="EMBL" id="SKA04828.1"/>
    </source>
</evidence>
<evidence type="ECO:0000313" key="2">
    <source>
        <dbReference type="Proteomes" id="UP000191153"/>
    </source>
</evidence>
<gene>
    <name evidence="1" type="ORF">SAMN02745174_02379</name>
</gene>
<keyword evidence="2" id="KW-1185">Reference proteome</keyword>
<dbReference type="EMBL" id="FUWX01000026">
    <property type="protein sequence ID" value="SKA04828.1"/>
    <property type="molecule type" value="Genomic_DNA"/>
</dbReference>
<accession>A0A1T4QNK9</accession>
<protein>
    <submittedName>
        <fullName evidence="1">Uncharacterized protein</fullName>
    </submittedName>
</protein>
<proteinExistence type="predicted"/>
<dbReference type="Proteomes" id="UP000191153">
    <property type="component" value="Unassembled WGS sequence"/>
</dbReference>
<name>A0A1T4QNK9_9FUSO</name>
<dbReference type="STRING" id="180163.SAMN02745174_02379"/>
<sequence length="118" mass="13969">MNIETEFLNFLKNDPNLNNHTPNIYLKVLNKFLDSLEKNENKYTGKNKKILNILKNSNSLSYDPITYNISNFSQSIYNKCPFLKEKTIYNLTISEIKSLQDINNDYYKFFNLANKKKL</sequence>
<dbReference type="AlphaFoldDB" id="A0A1T4QNK9"/>